<dbReference type="PANTHER" id="PTHR13887:SF41">
    <property type="entry name" value="THIOREDOXIN SUPERFAMILY PROTEIN"/>
    <property type="match status" value="1"/>
</dbReference>
<dbReference type="AlphaFoldDB" id="A0A421D511"/>
<accession>A0A421D511</accession>
<comment type="caution">
    <text evidence="2">The sequence shown here is derived from an EMBL/GenBank/DDBJ whole genome shotgun (WGS) entry which is preliminary data.</text>
</comment>
<dbReference type="EMBL" id="NIDN02000085">
    <property type="protein sequence ID" value="RLL97213.1"/>
    <property type="molecule type" value="Genomic_DNA"/>
</dbReference>
<dbReference type="OrthoDB" id="1930760at2759"/>
<name>A0A421D511_9EURO</name>
<dbReference type="InterPro" id="IPR036249">
    <property type="entry name" value="Thioredoxin-like_sf"/>
</dbReference>
<dbReference type="PANTHER" id="PTHR13887">
    <property type="entry name" value="GLUTATHIONE S-TRANSFERASE KAPPA"/>
    <property type="match status" value="1"/>
</dbReference>
<dbReference type="GO" id="GO:0016491">
    <property type="term" value="F:oxidoreductase activity"/>
    <property type="evidence" value="ECO:0007669"/>
    <property type="project" value="InterPro"/>
</dbReference>
<feature type="domain" description="DSBA-like thioredoxin" evidence="1">
    <location>
        <begin position="6"/>
        <end position="204"/>
    </location>
</feature>
<sequence length="366" mass="41265">MTVIEIDIVFDFICAWCYIGKRSLDRAIALYRKTYPGGRNDTITIKWGPFYLNPNRHGHRVAKSVLFNERLQDKTPEQRAALVKRLDKIAQSVGVCINYGGMIGPDTRDAHRLVYLSRKDPTIGSEVHGELVEKLLEAYHGREMDISRPEVLKEAAVAAGIEAAVVEVDEEARKYREIEGIRGVPRFLFQGKYEWDGEDLQEFMEIMGKVKAETIYTHYYTIDNISSPEWEAAWPQLVEDAQKIIDNSGVPLSGPDFDDPGPPIIDVNQGLFLNGVGDDGHEPLCLDRHGNGGFSFVKTARKPYDDVVACILLRAAVLAPNCVSLDSDGDWEHDWWIARHLYRNLWGGDVECPWSETEVATEVADD</sequence>
<reference evidence="2 3" key="1">
    <citation type="submission" date="2018-08" db="EMBL/GenBank/DDBJ databases">
        <title>Draft genome sequences of two Aspergillus turcosus clinical strains isolated from bronchoalveolar lavage fluid: one azole-susceptible and the other azole-resistant.</title>
        <authorList>
            <person name="Parent-Michaud M."/>
            <person name="Dufresne P.J."/>
            <person name="Fournier E."/>
            <person name="Martineau C."/>
            <person name="Moreira S."/>
            <person name="Perkins V."/>
            <person name="De Repentigny L."/>
            <person name="Dufresne S.F."/>
        </authorList>
    </citation>
    <scope>NUCLEOTIDE SEQUENCE [LARGE SCALE GENOMIC DNA]</scope>
    <source>
        <strain evidence="2">HMR AF 1038</strain>
    </source>
</reference>
<evidence type="ECO:0000259" key="1">
    <source>
        <dbReference type="Pfam" id="PF01323"/>
    </source>
</evidence>
<proteinExistence type="predicted"/>
<evidence type="ECO:0000313" key="3">
    <source>
        <dbReference type="Proteomes" id="UP000215289"/>
    </source>
</evidence>
<keyword evidence="3" id="KW-1185">Reference proteome</keyword>
<dbReference type="SUPFAM" id="SSF52833">
    <property type="entry name" value="Thioredoxin-like"/>
    <property type="match status" value="1"/>
</dbReference>
<dbReference type="Gene3D" id="3.40.30.10">
    <property type="entry name" value="Glutaredoxin"/>
    <property type="match status" value="1"/>
</dbReference>
<protein>
    <recommendedName>
        <fullName evidence="1">DSBA-like thioredoxin domain-containing protein</fullName>
    </recommendedName>
</protein>
<dbReference type="InterPro" id="IPR001853">
    <property type="entry name" value="DSBA-like_thioredoxin_dom"/>
</dbReference>
<evidence type="ECO:0000313" key="2">
    <source>
        <dbReference type="EMBL" id="RLL97213.1"/>
    </source>
</evidence>
<organism evidence="2 3">
    <name type="scientific">Aspergillus turcosus</name>
    <dbReference type="NCBI Taxonomy" id="1245748"/>
    <lineage>
        <taxon>Eukaryota</taxon>
        <taxon>Fungi</taxon>
        <taxon>Dikarya</taxon>
        <taxon>Ascomycota</taxon>
        <taxon>Pezizomycotina</taxon>
        <taxon>Eurotiomycetes</taxon>
        <taxon>Eurotiomycetidae</taxon>
        <taxon>Eurotiales</taxon>
        <taxon>Aspergillaceae</taxon>
        <taxon>Aspergillus</taxon>
        <taxon>Aspergillus subgen. Fumigati</taxon>
    </lineage>
</organism>
<dbReference type="Pfam" id="PF01323">
    <property type="entry name" value="DSBA"/>
    <property type="match status" value="1"/>
</dbReference>
<gene>
    <name evidence="2" type="ORF">CFD26_106505</name>
</gene>
<dbReference type="CDD" id="cd03024">
    <property type="entry name" value="DsbA_FrnE"/>
    <property type="match status" value="1"/>
</dbReference>
<dbReference type="Proteomes" id="UP000215289">
    <property type="component" value="Unassembled WGS sequence"/>
</dbReference>